<name>A0A836IBD2_9TRYP</name>
<dbReference type="Proteomes" id="UP000674318">
    <property type="component" value="Chromosome 28"/>
</dbReference>
<evidence type="ECO:0000313" key="4">
    <source>
        <dbReference type="Proteomes" id="UP000674318"/>
    </source>
</evidence>
<dbReference type="Pfam" id="PF00012">
    <property type="entry name" value="HSP70"/>
    <property type="match status" value="1"/>
</dbReference>
<proteinExistence type="predicted"/>
<dbReference type="SUPFAM" id="SSF100934">
    <property type="entry name" value="Heat shock protein 70kD (HSP70), C-terminal subdomain"/>
    <property type="match status" value="1"/>
</dbReference>
<dbReference type="GO" id="GO:0005524">
    <property type="term" value="F:ATP binding"/>
    <property type="evidence" value="ECO:0007669"/>
    <property type="project" value="UniProtKB-KW"/>
</dbReference>
<organism evidence="3 4">
    <name type="scientific">Porcisia hertigi</name>
    <dbReference type="NCBI Taxonomy" id="2761500"/>
    <lineage>
        <taxon>Eukaryota</taxon>
        <taxon>Discoba</taxon>
        <taxon>Euglenozoa</taxon>
        <taxon>Kinetoplastea</taxon>
        <taxon>Metakinetoplastina</taxon>
        <taxon>Trypanosomatida</taxon>
        <taxon>Trypanosomatidae</taxon>
        <taxon>Leishmaniinae</taxon>
        <taxon>Porcisia</taxon>
    </lineage>
</organism>
<evidence type="ECO:0000313" key="3">
    <source>
        <dbReference type="EMBL" id="KAG5500445.1"/>
    </source>
</evidence>
<evidence type="ECO:0000256" key="2">
    <source>
        <dbReference type="ARBA" id="ARBA00022840"/>
    </source>
</evidence>
<protein>
    <submittedName>
        <fullName evidence="3">Uncharacterized protein</fullName>
    </submittedName>
</protein>
<gene>
    <name evidence="3" type="ORF">JKF63_03538</name>
</gene>
<dbReference type="EMBL" id="JAFJZO010000028">
    <property type="protein sequence ID" value="KAG5500445.1"/>
    <property type="molecule type" value="Genomic_DNA"/>
</dbReference>
<dbReference type="RefSeq" id="XP_067755779.1">
    <property type="nucleotide sequence ID" value="XM_067899540.1"/>
</dbReference>
<keyword evidence="2" id="KW-0067">ATP-binding</keyword>
<keyword evidence="1" id="KW-0547">Nucleotide-binding</keyword>
<dbReference type="Gene3D" id="1.20.1270.10">
    <property type="match status" value="1"/>
</dbReference>
<dbReference type="KEGG" id="phet:94289617"/>
<comment type="caution">
    <text evidence="3">The sequence shown here is derived from an EMBL/GenBank/DDBJ whole genome shotgun (WGS) entry which is preliminary data.</text>
</comment>
<dbReference type="InterPro" id="IPR013126">
    <property type="entry name" value="Hsp_70_fam"/>
</dbReference>
<dbReference type="InterPro" id="IPR029048">
    <property type="entry name" value="HSP70_C_sf"/>
</dbReference>
<dbReference type="GO" id="GO:0140662">
    <property type="term" value="F:ATP-dependent protein folding chaperone"/>
    <property type="evidence" value="ECO:0007669"/>
    <property type="project" value="InterPro"/>
</dbReference>
<reference evidence="3 4" key="1">
    <citation type="submission" date="2021-02" db="EMBL/GenBank/DDBJ databases">
        <title>Porcisia hertigi Genome sequencing and assembly.</title>
        <authorList>
            <person name="Almutairi H."/>
            <person name="Gatherer D."/>
        </authorList>
    </citation>
    <scope>NUCLEOTIDE SEQUENCE [LARGE SCALE GENOMIC DNA]</scope>
    <source>
        <strain evidence="3 4">C119</strain>
    </source>
</reference>
<dbReference type="GeneID" id="94289617"/>
<evidence type="ECO:0000256" key="1">
    <source>
        <dbReference type="ARBA" id="ARBA00022741"/>
    </source>
</evidence>
<dbReference type="OrthoDB" id="242658at2759"/>
<sequence>MVREAAEFEDEDRKVRERVEAKNSLESIAYSLRNQINDKDKLGEKLAADDKKAIEEAVKSALDFVDENPDADRDELEAAREKLQSITNPIIQKVYQAAGGADFSAGAGAGAAEAEAMDDL</sequence>
<dbReference type="AlphaFoldDB" id="A0A836IBD2"/>
<keyword evidence="4" id="KW-1185">Reference proteome</keyword>
<accession>A0A836IBD2</accession>